<evidence type="ECO:0000313" key="3">
    <source>
        <dbReference type="Proteomes" id="UP000186601"/>
    </source>
</evidence>
<evidence type="ECO:0000256" key="1">
    <source>
        <dbReference type="SAM" id="MobiDB-lite"/>
    </source>
</evidence>
<feature type="compositionally biased region" description="Polar residues" evidence="1">
    <location>
        <begin position="79"/>
        <end position="94"/>
    </location>
</feature>
<comment type="caution">
    <text evidence="2">The sequence shown here is derived from an EMBL/GenBank/DDBJ whole genome shotgun (WGS) entry which is preliminary data.</text>
</comment>
<dbReference type="Proteomes" id="UP000186601">
    <property type="component" value="Unassembled WGS sequence"/>
</dbReference>
<dbReference type="AlphaFoldDB" id="A0A2R6NSG1"/>
<evidence type="ECO:0000313" key="2">
    <source>
        <dbReference type="EMBL" id="PSR75860.1"/>
    </source>
</evidence>
<protein>
    <submittedName>
        <fullName evidence="2">Uncharacterized protein</fullName>
    </submittedName>
</protein>
<organism evidence="2 3">
    <name type="scientific">Hermanssonia centrifuga</name>
    <dbReference type="NCBI Taxonomy" id="98765"/>
    <lineage>
        <taxon>Eukaryota</taxon>
        <taxon>Fungi</taxon>
        <taxon>Dikarya</taxon>
        <taxon>Basidiomycota</taxon>
        <taxon>Agaricomycotina</taxon>
        <taxon>Agaricomycetes</taxon>
        <taxon>Polyporales</taxon>
        <taxon>Meruliaceae</taxon>
        <taxon>Hermanssonia</taxon>
    </lineage>
</organism>
<proteinExistence type="predicted"/>
<reference evidence="2 3" key="1">
    <citation type="submission" date="2018-02" db="EMBL/GenBank/DDBJ databases">
        <title>Genome sequence of the basidiomycete white-rot fungus Phlebia centrifuga.</title>
        <authorList>
            <person name="Granchi Z."/>
            <person name="Peng M."/>
            <person name="de Vries R.P."/>
            <person name="Hilden K."/>
            <person name="Makela M.R."/>
            <person name="Grigoriev I."/>
            <person name="Riley R."/>
        </authorList>
    </citation>
    <scope>NUCLEOTIDE SEQUENCE [LARGE SCALE GENOMIC DNA]</scope>
    <source>
        <strain evidence="2 3">FBCC195</strain>
    </source>
</reference>
<keyword evidence="3" id="KW-1185">Reference proteome</keyword>
<dbReference type="EMBL" id="MLYV02000872">
    <property type="protein sequence ID" value="PSR75860.1"/>
    <property type="molecule type" value="Genomic_DNA"/>
</dbReference>
<feature type="compositionally biased region" description="Low complexity" evidence="1">
    <location>
        <begin position="296"/>
        <end position="311"/>
    </location>
</feature>
<accession>A0A2R6NSG1</accession>
<gene>
    <name evidence="2" type="ORF">PHLCEN_2v8774</name>
</gene>
<feature type="compositionally biased region" description="Low complexity" evidence="1">
    <location>
        <begin position="254"/>
        <end position="276"/>
    </location>
</feature>
<feature type="region of interest" description="Disordered" evidence="1">
    <location>
        <begin position="254"/>
        <end position="311"/>
    </location>
</feature>
<name>A0A2R6NSG1_9APHY</name>
<dbReference type="OrthoDB" id="2537650at2759"/>
<sequence length="311" mass="33398">MLSRAWFAPKTADSHPPSPPPHDVPQQSSPRPSIDRAITAALSTPHDAVLAELQGRPMDPSSHLPAIPSVGSLELGPNASISGAGSHSQPTSPDLSPEPVYDPFSGHLAFILPPQAPTDPAHDENTKHELWTQLGRIRELQSEIAIMHTRMEGIGLGERRHPKKGPVRTHTDTIVVGEEWADAAEEEHDKRKARDAEFENLAQAFEGRHAAIDEIMDKLGDLSKTLTAFHALPTPTMDFARKNTKDSMATMFSSPSPTFTTVPTSPFSPTASPTSAHQTAPNTIQAELEKLEIPRAESPASVASASVDGSS</sequence>
<feature type="region of interest" description="Disordered" evidence="1">
    <location>
        <begin position="1"/>
        <end position="108"/>
    </location>
</feature>